<organism evidence="1 2">
    <name type="scientific">Prescottella agglutinans</name>
    <dbReference type="NCBI Taxonomy" id="1644129"/>
    <lineage>
        <taxon>Bacteria</taxon>
        <taxon>Bacillati</taxon>
        <taxon>Actinomycetota</taxon>
        <taxon>Actinomycetes</taxon>
        <taxon>Mycobacteriales</taxon>
        <taxon>Nocardiaceae</taxon>
        <taxon>Prescottella</taxon>
    </lineage>
</organism>
<accession>A0ABT6MEZ3</accession>
<sequence>MAMLWCALLNLVFAVLNGYLWVATGSPVSAIWLFISSFFTIWSLMQVAD</sequence>
<keyword evidence="2" id="KW-1185">Reference proteome</keyword>
<name>A0ABT6MEZ3_9NOCA</name>
<gene>
    <name evidence="1" type="ORF">M2280_004103</name>
</gene>
<dbReference type="RefSeq" id="WP_280762151.1">
    <property type="nucleotide sequence ID" value="NZ_JARXVC010000011.1"/>
</dbReference>
<comment type="caution">
    <text evidence="1">The sequence shown here is derived from an EMBL/GenBank/DDBJ whole genome shotgun (WGS) entry which is preliminary data.</text>
</comment>
<protein>
    <submittedName>
        <fullName evidence="1">Uncharacterized protein</fullName>
    </submittedName>
</protein>
<evidence type="ECO:0000313" key="1">
    <source>
        <dbReference type="EMBL" id="MDH6282866.1"/>
    </source>
</evidence>
<reference evidence="1 2" key="1">
    <citation type="submission" date="2023-04" db="EMBL/GenBank/DDBJ databases">
        <title>Forest soil microbial communities from Buena Vista Peninsula, Colon Province, Panama.</title>
        <authorList>
            <person name="Bouskill N."/>
        </authorList>
    </citation>
    <scope>NUCLEOTIDE SEQUENCE [LARGE SCALE GENOMIC DNA]</scope>
    <source>
        <strain evidence="1 2">CFH S0262</strain>
    </source>
</reference>
<dbReference type="EMBL" id="JARXVC010000011">
    <property type="protein sequence ID" value="MDH6282866.1"/>
    <property type="molecule type" value="Genomic_DNA"/>
</dbReference>
<dbReference type="Proteomes" id="UP001160334">
    <property type="component" value="Unassembled WGS sequence"/>
</dbReference>
<evidence type="ECO:0000313" key="2">
    <source>
        <dbReference type="Proteomes" id="UP001160334"/>
    </source>
</evidence>
<proteinExistence type="predicted"/>